<evidence type="ECO:0000256" key="1">
    <source>
        <dbReference type="ARBA" id="ARBA00022630"/>
    </source>
</evidence>
<gene>
    <name evidence="5" type="ORF">FQB35_10730</name>
</gene>
<dbReference type="InterPro" id="IPR050627">
    <property type="entry name" value="Nitroreductase/BluB"/>
</dbReference>
<keyword evidence="2" id="KW-0288">FMN</keyword>
<reference evidence="5 6" key="1">
    <citation type="submission" date="2019-07" db="EMBL/GenBank/DDBJ databases">
        <title>Complete genome of Crassaminicella thermophila SY095.</title>
        <authorList>
            <person name="Li X."/>
        </authorList>
    </citation>
    <scope>NUCLEOTIDE SEQUENCE [LARGE SCALE GENOMIC DNA]</scope>
    <source>
        <strain evidence="5 6">SY095</strain>
    </source>
</reference>
<protein>
    <submittedName>
        <fullName evidence="5">Nitroreductase family protein</fullName>
    </submittedName>
</protein>
<dbReference type="SUPFAM" id="SSF55469">
    <property type="entry name" value="FMN-dependent nitroreductase-like"/>
    <property type="match status" value="1"/>
</dbReference>
<dbReference type="RefSeq" id="WP_148809902.1">
    <property type="nucleotide sequence ID" value="NZ_CP042243.1"/>
</dbReference>
<evidence type="ECO:0000313" key="5">
    <source>
        <dbReference type="EMBL" id="QEK12765.1"/>
    </source>
</evidence>
<keyword evidence="1" id="KW-0285">Flavoprotein</keyword>
<proteinExistence type="predicted"/>
<dbReference type="AlphaFoldDB" id="A0A5C0SDX1"/>
<dbReference type="PANTHER" id="PTHR23026">
    <property type="entry name" value="NADPH NITROREDUCTASE"/>
    <property type="match status" value="1"/>
</dbReference>
<dbReference type="OrthoDB" id="9812105at2"/>
<evidence type="ECO:0000313" key="6">
    <source>
        <dbReference type="Proteomes" id="UP000324646"/>
    </source>
</evidence>
<dbReference type="GO" id="GO:0016491">
    <property type="term" value="F:oxidoreductase activity"/>
    <property type="evidence" value="ECO:0007669"/>
    <property type="project" value="UniProtKB-KW"/>
</dbReference>
<dbReference type="InterPro" id="IPR000415">
    <property type="entry name" value="Nitroreductase-like"/>
</dbReference>
<evidence type="ECO:0000256" key="2">
    <source>
        <dbReference type="ARBA" id="ARBA00022643"/>
    </source>
</evidence>
<dbReference type="KEGG" id="crs:FQB35_10730"/>
<dbReference type="Pfam" id="PF00881">
    <property type="entry name" value="Nitroreductase"/>
    <property type="match status" value="1"/>
</dbReference>
<dbReference type="Gene3D" id="3.40.109.10">
    <property type="entry name" value="NADH Oxidase"/>
    <property type="match status" value="1"/>
</dbReference>
<dbReference type="PANTHER" id="PTHR23026:SF90">
    <property type="entry name" value="IODOTYROSINE DEIODINASE 1"/>
    <property type="match status" value="1"/>
</dbReference>
<dbReference type="Proteomes" id="UP000324646">
    <property type="component" value="Chromosome"/>
</dbReference>
<dbReference type="InterPro" id="IPR029479">
    <property type="entry name" value="Nitroreductase"/>
</dbReference>
<organism evidence="5 6">
    <name type="scientific">Crassaminicella thermophila</name>
    <dbReference type="NCBI Taxonomy" id="2599308"/>
    <lineage>
        <taxon>Bacteria</taxon>
        <taxon>Bacillati</taxon>
        <taxon>Bacillota</taxon>
        <taxon>Clostridia</taxon>
        <taxon>Eubacteriales</taxon>
        <taxon>Clostridiaceae</taxon>
        <taxon>Crassaminicella</taxon>
    </lineage>
</organism>
<accession>A0A5C0SDX1</accession>
<name>A0A5C0SDX1_CRATE</name>
<feature type="domain" description="Nitroreductase" evidence="4">
    <location>
        <begin position="7"/>
        <end position="190"/>
    </location>
</feature>
<evidence type="ECO:0000256" key="3">
    <source>
        <dbReference type="ARBA" id="ARBA00023002"/>
    </source>
</evidence>
<keyword evidence="3" id="KW-0560">Oxidoreductase</keyword>
<sequence length="212" mass="24045">MNHLDFIYKRHSVRKFKDQDVPVEDIKKIIKAATYAPSGKNVQNWHFVVVKNKEKIEGIAKTIERKNAELANLIQDEDIKKGFTKFLRFSTVFRKAPVLILVYTEDSYKPTGLNVLKEINASTDEIHELLRSNPAMQNIGAAMENLILAATNMGYGTCWMTSQNYAAKEITEFIGFEKEGYFLAAMTPLGIPDGEIKSPPRKSVEEVMTIIE</sequence>
<keyword evidence="6" id="KW-1185">Reference proteome</keyword>
<evidence type="ECO:0000259" key="4">
    <source>
        <dbReference type="Pfam" id="PF00881"/>
    </source>
</evidence>
<dbReference type="EMBL" id="CP042243">
    <property type="protein sequence ID" value="QEK12765.1"/>
    <property type="molecule type" value="Genomic_DNA"/>
</dbReference>